<dbReference type="EMBL" id="BJUB01000009">
    <property type="protein sequence ID" value="GEK22312.1"/>
    <property type="molecule type" value="Genomic_DNA"/>
</dbReference>
<protein>
    <submittedName>
        <fullName evidence="1">Uncharacterized protein</fullName>
    </submittedName>
</protein>
<reference evidence="1 2" key="1">
    <citation type="submission" date="2019-07" db="EMBL/GenBank/DDBJ databases">
        <title>Whole genome shotgun sequence of Cellulomonas xylanilytica NBRC 101102.</title>
        <authorList>
            <person name="Hosoyama A."/>
            <person name="Uohara A."/>
            <person name="Ohji S."/>
            <person name="Ichikawa N."/>
        </authorList>
    </citation>
    <scope>NUCLEOTIDE SEQUENCE [LARGE SCALE GENOMIC DNA]</scope>
    <source>
        <strain evidence="1 2">NBRC 101102</strain>
    </source>
</reference>
<organism evidence="1 2">
    <name type="scientific">Cellulomonas xylanilytica</name>
    <dbReference type="NCBI Taxonomy" id="233583"/>
    <lineage>
        <taxon>Bacteria</taxon>
        <taxon>Bacillati</taxon>
        <taxon>Actinomycetota</taxon>
        <taxon>Actinomycetes</taxon>
        <taxon>Micrococcales</taxon>
        <taxon>Cellulomonadaceae</taxon>
        <taxon>Cellulomonas</taxon>
    </lineage>
</organism>
<evidence type="ECO:0000313" key="1">
    <source>
        <dbReference type="EMBL" id="GEK22312.1"/>
    </source>
</evidence>
<dbReference type="Proteomes" id="UP000321118">
    <property type="component" value="Unassembled WGS sequence"/>
</dbReference>
<keyword evidence="2" id="KW-1185">Reference proteome</keyword>
<sequence>MDPVERSQQRVDELRALLRDVRAARSGVPSLSRPAGSVGARGTWTGSAANRLHRDELAPLSGGLSPSLQRAEQAIEDELGHALRAHDRATADAEAEKRATNE</sequence>
<name>A0A510V646_9CELL</name>
<accession>A0A510V646</accession>
<gene>
    <name evidence="1" type="ORF">CXY01_28320</name>
</gene>
<dbReference type="AlphaFoldDB" id="A0A510V646"/>
<proteinExistence type="predicted"/>
<evidence type="ECO:0000313" key="2">
    <source>
        <dbReference type="Proteomes" id="UP000321118"/>
    </source>
</evidence>
<comment type="caution">
    <text evidence="1">The sequence shown here is derived from an EMBL/GenBank/DDBJ whole genome shotgun (WGS) entry which is preliminary data.</text>
</comment>